<dbReference type="Gene3D" id="3.40.50.10320">
    <property type="entry name" value="LmbE-like"/>
    <property type="match status" value="1"/>
</dbReference>
<proteinExistence type="predicted"/>
<sequence>MGTAMVVDLAAAVTVISPHLDDAVFSCGGLIAAARAARVVTVFAGVPPADMPAPDWDQAAGFASAEQAVLSRRREDNHALTMLGAHAVWLEFWDSQYGRRYTARQLADALHTVLLTQTEGVVVAPLGLFHSDHALVHDACRLLMLAAHARGPAWSASAAAPTAAPVAAPAAALPPVQWLYYEDAIYRRMPGLLQQRLVQCRDSGLRATPLNLPVAQYLTQKSYALNAYQSQLQLFSEDRLCDLCAPERYWMLQPAGAGPA</sequence>
<dbReference type="InterPro" id="IPR003737">
    <property type="entry name" value="GlcNAc_PI_deacetylase-related"/>
</dbReference>
<dbReference type="AlphaFoldDB" id="A0A375BW85"/>
<organism evidence="1">
    <name type="scientific">Cupriavidus taiwanensis</name>
    <dbReference type="NCBI Taxonomy" id="164546"/>
    <lineage>
        <taxon>Bacteria</taxon>
        <taxon>Pseudomonadati</taxon>
        <taxon>Pseudomonadota</taxon>
        <taxon>Betaproteobacteria</taxon>
        <taxon>Burkholderiales</taxon>
        <taxon>Burkholderiaceae</taxon>
        <taxon>Cupriavidus</taxon>
    </lineage>
</organism>
<gene>
    <name evidence="1" type="ORF">CBM2589_B40049</name>
</gene>
<dbReference type="RefSeq" id="WP_116336255.1">
    <property type="nucleotide sequence ID" value="NZ_LT976856.1"/>
</dbReference>
<name>A0A375BW85_9BURK</name>
<dbReference type="SUPFAM" id="SSF102588">
    <property type="entry name" value="LmbE-like"/>
    <property type="match status" value="1"/>
</dbReference>
<evidence type="ECO:0008006" key="2">
    <source>
        <dbReference type="Google" id="ProtNLM"/>
    </source>
</evidence>
<dbReference type="Proteomes" id="UP000256297">
    <property type="component" value="Chromosome CBM2589_b"/>
</dbReference>
<reference evidence="1" key="1">
    <citation type="submission" date="2018-01" db="EMBL/GenBank/DDBJ databases">
        <authorList>
            <person name="Clerissi C."/>
        </authorList>
    </citation>
    <scope>NUCLEOTIDE SEQUENCE</scope>
    <source>
        <strain evidence="1">Cupriavidus taiwanensis STM 3521</strain>
    </source>
</reference>
<evidence type="ECO:0000313" key="1">
    <source>
        <dbReference type="EMBL" id="SOY56091.1"/>
    </source>
</evidence>
<dbReference type="EMBL" id="OFSP01000025">
    <property type="protein sequence ID" value="SOY56091.1"/>
    <property type="molecule type" value="Genomic_DNA"/>
</dbReference>
<protein>
    <recommendedName>
        <fullName evidence="2">PIG-L family deacetylase</fullName>
    </recommendedName>
</protein>
<dbReference type="InterPro" id="IPR024078">
    <property type="entry name" value="LmbE-like_dom_sf"/>
</dbReference>
<comment type="caution">
    <text evidence="1">The sequence shown here is derived from an EMBL/GenBank/DDBJ whole genome shotgun (WGS) entry which is preliminary data.</text>
</comment>
<dbReference type="Pfam" id="PF02585">
    <property type="entry name" value="PIG-L"/>
    <property type="match status" value="1"/>
</dbReference>
<accession>A0A375BW85</accession>